<dbReference type="Pfam" id="PF04239">
    <property type="entry name" value="DUF421"/>
    <property type="match status" value="1"/>
</dbReference>
<reference evidence="10 11" key="1">
    <citation type="journal article" date="2001" name="J. Bacteriol.">
        <title>Genome sequence and comparative analysis of the solvent-producing bacterium Clostridium acetobutylicum.</title>
        <authorList>
            <person name="Nolling J."/>
            <person name="Breton G."/>
            <person name="Omelchenko M.V."/>
            <person name="Makarova K.S."/>
            <person name="Zeng Q."/>
            <person name="Gibson R."/>
            <person name="Lee H.M."/>
            <person name="Dubois J."/>
            <person name="Qiu D."/>
            <person name="Hitti J."/>
            <person name="Wolf Y.I."/>
            <person name="Tatusov R.L."/>
            <person name="Sabathe F."/>
            <person name="Doucette-Stamm L."/>
            <person name="Soucaille P."/>
            <person name="Daly M.J."/>
            <person name="Bennett G.N."/>
            <person name="Koonin E.V."/>
            <person name="Smith D.R."/>
        </authorList>
    </citation>
    <scope>NUCLEOTIDE SEQUENCE [LARGE SCALE GENOMIC DNA]</scope>
    <source>
        <strain evidence="11">ATCC 824 / DSM 792 / JCM 1419 / LMG 5710 / VKM B-1787</strain>
        <plasmid evidence="11">pSOL1</plasmid>
    </source>
</reference>
<dbReference type="GO" id="GO:0005886">
    <property type="term" value="C:plasma membrane"/>
    <property type="evidence" value="ECO:0007669"/>
    <property type="project" value="UniProtKB-SubCell"/>
</dbReference>
<evidence type="ECO:0000256" key="7">
    <source>
        <dbReference type="SAM" id="Phobius"/>
    </source>
</evidence>
<evidence type="ECO:0000256" key="5">
    <source>
        <dbReference type="ARBA" id="ARBA00022989"/>
    </source>
</evidence>
<feature type="transmembrane region" description="Helical" evidence="7">
    <location>
        <begin position="6"/>
        <end position="26"/>
    </location>
</feature>
<evidence type="ECO:0000256" key="3">
    <source>
        <dbReference type="ARBA" id="ARBA00022475"/>
    </source>
</evidence>
<comment type="subcellular location">
    <subcellularLocation>
        <location evidence="1">Cell membrane</location>
        <topology evidence="1">Multi-pass membrane protein</topology>
    </subcellularLocation>
</comment>
<comment type="similarity">
    <text evidence="2">Belongs to the UPF0702 family.</text>
</comment>
<organism evidence="10 11">
    <name type="scientific">Clostridium acetobutylicum (strain ATCC 824 / DSM 792 / JCM 1419 / IAM 19013 / LMG 5710 / NBRC 13948 / NRRL B-527 / VKM B-1787 / 2291 / W)</name>
    <dbReference type="NCBI Taxonomy" id="272562"/>
    <lineage>
        <taxon>Bacteria</taxon>
        <taxon>Bacillati</taxon>
        <taxon>Bacillota</taxon>
        <taxon>Clostridia</taxon>
        <taxon>Eubacteriales</taxon>
        <taxon>Clostridiaceae</taxon>
        <taxon>Clostridium</taxon>
    </lineage>
</organism>
<dbReference type="Pfam" id="PF20730">
    <property type="entry name" value="YetF_N"/>
    <property type="match status" value="1"/>
</dbReference>
<evidence type="ECO:0000256" key="1">
    <source>
        <dbReference type="ARBA" id="ARBA00004651"/>
    </source>
</evidence>
<evidence type="ECO:0000313" key="10">
    <source>
        <dbReference type="EMBL" id="AAK76892.1"/>
    </source>
</evidence>
<dbReference type="InterPro" id="IPR007353">
    <property type="entry name" value="DUF421"/>
</dbReference>
<keyword evidence="3" id="KW-1003">Cell membrane</keyword>
<dbReference type="Gene3D" id="3.30.240.20">
    <property type="entry name" value="bsu07140 like domains"/>
    <property type="match status" value="2"/>
</dbReference>
<protein>
    <submittedName>
        <fullName evidence="10">Membrane protein of YDFR family</fullName>
    </submittedName>
</protein>
<keyword evidence="11" id="KW-1185">Reference proteome</keyword>
<dbReference type="OrthoDB" id="9778331at2"/>
<keyword evidence="5 7" id="KW-1133">Transmembrane helix</keyword>
<dbReference type="PANTHER" id="PTHR34582:SF7">
    <property type="entry name" value="UPF0702 TRANSMEMBRANE PROTEIN YDFS"/>
    <property type="match status" value="1"/>
</dbReference>
<dbReference type="EMBL" id="AE001438">
    <property type="protein sequence ID" value="AAK76892.1"/>
    <property type="molecule type" value="Genomic_DNA"/>
</dbReference>
<gene>
    <name evidence="10" type="ordered locus">CA_P0147</name>
</gene>
<feature type="domain" description="YetF C-terminal" evidence="8">
    <location>
        <begin position="82"/>
        <end position="212"/>
    </location>
</feature>
<evidence type="ECO:0000259" key="9">
    <source>
        <dbReference type="Pfam" id="PF20730"/>
    </source>
</evidence>
<evidence type="ECO:0000256" key="2">
    <source>
        <dbReference type="ARBA" id="ARBA00006448"/>
    </source>
</evidence>
<accession>Q97TF7</accession>
<feature type="domain" description="YetF-like N-terminal transmembrane" evidence="9">
    <location>
        <begin position="6"/>
        <end position="79"/>
    </location>
</feature>
<dbReference type="InterPro" id="IPR023090">
    <property type="entry name" value="UPF0702_alpha/beta_dom_sf"/>
</dbReference>
<dbReference type="InterPro" id="IPR048454">
    <property type="entry name" value="YetF_N"/>
</dbReference>
<sequence>MKHYMIVFLRSAISYIILLLFTRFMGKKQLSQLTYFDYIVGTTIGSIAAAASVDRHIDVFESCFSIVVWSVFTILISIITLKSIRLRLWIDSEPLVIINKGRVIYKNMEKAKYNMGDLLMQLRNKDIFYITDVEIALLEPDGKLSVLKKAEKSSVTVEDLGIQKPKTGVMVEIILDGTILYNHLQQIKKDEAWVKEQLKIKNIQDIKNVVFLGVQADNEVYVVTK</sequence>
<keyword evidence="4 7" id="KW-0812">Transmembrane</keyword>
<name>Q97TF7_CLOAB</name>
<proteinExistence type="inferred from homology"/>
<evidence type="ECO:0000259" key="8">
    <source>
        <dbReference type="Pfam" id="PF04239"/>
    </source>
</evidence>
<keyword evidence="10" id="KW-0614">Plasmid</keyword>
<evidence type="ECO:0000313" key="11">
    <source>
        <dbReference type="Proteomes" id="UP000000814"/>
    </source>
</evidence>
<feature type="transmembrane region" description="Helical" evidence="7">
    <location>
        <begin position="33"/>
        <end position="53"/>
    </location>
</feature>
<evidence type="ECO:0000256" key="6">
    <source>
        <dbReference type="ARBA" id="ARBA00023136"/>
    </source>
</evidence>
<geneLocation type="plasmid" evidence="10 11">
    <name>pSOL1</name>
</geneLocation>
<feature type="transmembrane region" description="Helical" evidence="7">
    <location>
        <begin position="59"/>
        <end position="81"/>
    </location>
</feature>
<dbReference type="Proteomes" id="UP000000814">
    <property type="component" value="Plasmid pSOL1"/>
</dbReference>
<keyword evidence="6 7" id="KW-0472">Membrane</keyword>
<dbReference type="AlphaFoldDB" id="Q97TF7"/>
<dbReference type="KEGG" id="cac:CA_P0147"/>
<evidence type="ECO:0000256" key="4">
    <source>
        <dbReference type="ARBA" id="ARBA00022692"/>
    </source>
</evidence>
<dbReference type="PANTHER" id="PTHR34582">
    <property type="entry name" value="UPF0702 TRANSMEMBRANE PROTEIN YCAP"/>
    <property type="match status" value="1"/>
</dbReference>
<dbReference type="HOGENOM" id="CLU_077149_0_2_9"/>
<dbReference type="PATRIC" id="fig|272562.8.peg.147"/>